<name>A0A9N8D8N5_9STRA</name>
<dbReference type="Proteomes" id="UP001153069">
    <property type="component" value="Unassembled WGS sequence"/>
</dbReference>
<accession>A0A9N8D8N5</accession>
<proteinExistence type="predicted"/>
<evidence type="ECO:0000313" key="3">
    <source>
        <dbReference type="Proteomes" id="UP001153069"/>
    </source>
</evidence>
<organism evidence="2 3">
    <name type="scientific">Seminavis robusta</name>
    <dbReference type="NCBI Taxonomy" id="568900"/>
    <lineage>
        <taxon>Eukaryota</taxon>
        <taxon>Sar</taxon>
        <taxon>Stramenopiles</taxon>
        <taxon>Ochrophyta</taxon>
        <taxon>Bacillariophyta</taxon>
        <taxon>Bacillariophyceae</taxon>
        <taxon>Bacillariophycidae</taxon>
        <taxon>Naviculales</taxon>
        <taxon>Naviculaceae</taxon>
        <taxon>Seminavis</taxon>
    </lineage>
</organism>
<evidence type="ECO:0000313" key="2">
    <source>
        <dbReference type="EMBL" id="CAB9498617.1"/>
    </source>
</evidence>
<sequence length="171" mass="19301">MADISRIQIDERFGVCEASVVQICQKMPPTMNGHVAKGEWDDYCSKVDKDLKRLTSVRPFVVGMFILYVIVMVALYICVEHLGLLDEYRPTTLVIEILASVGILFAVIFLYVTYVRCATIGAFKRRTSTFNERSCPQLELKCNLPFFQFTGGIAKGWYVLVISRNGVVETA</sequence>
<keyword evidence="3" id="KW-1185">Reference proteome</keyword>
<comment type="caution">
    <text evidence="2">The sequence shown here is derived from an EMBL/GenBank/DDBJ whole genome shotgun (WGS) entry which is preliminary data.</text>
</comment>
<keyword evidence="1" id="KW-0812">Transmembrane</keyword>
<dbReference type="EMBL" id="CAICTM010000042">
    <property type="protein sequence ID" value="CAB9498617.1"/>
    <property type="molecule type" value="Genomic_DNA"/>
</dbReference>
<gene>
    <name evidence="2" type="ORF">SEMRO_42_G025450.1</name>
</gene>
<reference evidence="2" key="1">
    <citation type="submission" date="2020-06" db="EMBL/GenBank/DDBJ databases">
        <authorList>
            <consortium name="Plant Systems Biology data submission"/>
        </authorList>
    </citation>
    <scope>NUCLEOTIDE SEQUENCE</scope>
    <source>
        <strain evidence="2">D6</strain>
    </source>
</reference>
<keyword evidence="1" id="KW-1133">Transmembrane helix</keyword>
<feature type="transmembrane region" description="Helical" evidence="1">
    <location>
        <begin position="59"/>
        <end position="77"/>
    </location>
</feature>
<evidence type="ECO:0000256" key="1">
    <source>
        <dbReference type="SAM" id="Phobius"/>
    </source>
</evidence>
<dbReference type="AlphaFoldDB" id="A0A9N8D8N5"/>
<feature type="transmembrane region" description="Helical" evidence="1">
    <location>
        <begin position="97"/>
        <end position="117"/>
    </location>
</feature>
<keyword evidence="1" id="KW-0472">Membrane</keyword>
<protein>
    <submittedName>
        <fullName evidence="2">Uncharacterized protein</fullName>
    </submittedName>
</protein>